<organism evidence="2 3">
    <name type="scientific">Helicobacter cetorum (strain ATCC BAA-429 / MIT 00-7128)</name>
    <dbReference type="NCBI Taxonomy" id="182217"/>
    <lineage>
        <taxon>Bacteria</taxon>
        <taxon>Pseudomonadati</taxon>
        <taxon>Campylobacterota</taxon>
        <taxon>Epsilonproteobacteria</taxon>
        <taxon>Campylobacterales</taxon>
        <taxon>Helicobacteraceae</taxon>
        <taxon>Helicobacter</taxon>
    </lineage>
</organism>
<evidence type="ECO:0000313" key="3">
    <source>
        <dbReference type="Proteomes" id="UP000005010"/>
    </source>
</evidence>
<dbReference type="STRING" id="182217.HCW_07685"/>
<dbReference type="eggNOG" id="COG0476">
    <property type="taxonomic scope" value="Bacteria"/>
</dbReference>
<keyword evidence="3" id="KW-1185">Reference proteome</keyword>
<dbReference type="InterPro" id="IPR045886">
    <property type="entry name" value="ThiF/MoeB/HesA"/>
</dbReference>
<name>I0EPC6_HELC0</name>
<dbReference type="KEGG" id="hce:HCW_07685"/>
<dbReference type="RefSeq" id="WP_014661662.1">
    <property type="nucleotide sequence ID" value="NC_017737.1"/>
</dbReference>
<dbReference type="Gene3D" id="3.40.50.720">
    <property type="entry name" value="NAD(P)-binding Rossmann-like Domain"/>
    <property type="match status" value="1"/>
</dbReference>
<dbReference type="GO" id="GO:0061503">
    <property type="term" value="F:tRNA threonylcarbamoyladenosine dehydratase"/>
    <property type="evidence" value="ECO:0007669"/>
    <property type="project" value="TreeGrafter"/>
</dbReference>
<dbReference type="EMBL" id="CP003479">
    <property type="protein sequence ID" value="AFI04795.1"/>
    <property type="molecule type" value="Genomic_DNA"/>
</dbReference>
<feature type="domain" description="THIF-type NAD/FAD binding fold" evidence="1">
    <location>
        <begin position="113"/>
        <end position="369"/>
    </location>
</feature>
<dbReference type="CDD" id="cd01483">
    <property type="entry name" value="E1_enzyme_family"/>
    <property type="match status" value="1"/>
</dbReference>
<dbReference type="AlphaFoldDB" id="I0EPC6"/>
<sequence>MNTNFNTCYKLKDSVEVYIQKNENRVGEFYIQFYRINTREKVLIESHALMLEVLPLLDGLHSLDSISQKLSIEMNSLHQFIHFLKTQNLIIDASMQTEINERFSRQIAFFDDLNISLSGEDCQKALESKKIVIFGAGSVGSSIAILLARMGIQNFVLIDYKRLKRSNATKHFYTHKNNLNAYKTLALKEYLLEIDTRLNIKTFEDKIIPSSDLSLYINDNTDLVINTMDEPYIGHLSLKIGRFCYPKNIAMFVGGGFNAHSMSTGEIIIPKVTPCIDCYVNDFKERLKDYHPTYITISHNTPSNKESENDVILGGCGSISACSLFSASYASLCIVYFLLGVDFPKTKRGEYLINQGEFFWIELKKHKECKVCG</sequence>
<dbReference type="SUPFAM" id="SSF69572">
    <property type="entry name" value="Activating enzymes of the ubiquitin-like proteins"/>
    <property type="match status" value="1"/>
</dbReference>
<evidence type="ECO:0000313" key="2">
    <source>
        <dbReference type="EMBL" id="AFI04795.1"/>
    </source>
</evidence>
<gene>
    <name evidence="2" type="ordered locus">HCW_07685</name>
</gene>
<proteinExistence type="predicted"/>
<dbReference type="PANTHER" id="PTHR43267">
    <property type="entry name" value="TRNA THREONYLCARBAMOYLADENOSINE DEHYDRATASE"/>
    <property type="match status" value="1"/>
</dbReference>
<dbReference type="GO" id="GO:0008641">
    <property type="term" value="F:ubiquitin-like modifier activating enzyme activity"/>
    <property type="evidence" value="ECO:0007669"/>
    <property type="project" value="InterPro"/>
</dbReference>
<accession>I0EPC6</accession>
<dbReference type="InterPro" id="IPR000594">
    <property type="entry name" value="ThiF_NAD_FAD-bd"/>
</dbReference>
<dbReference type="PATRIC" id="fig|182217.3.peg.1630"/>
<dbReference type="Pfam" id="PF00899">
    <property type="entry name" value="ThiF"/>
    <property type="match status" value="1"/>
</dbReference>
<evidence type="ECO:0000259" key="1">
    <source>
        <dbReference type="Pfam" id="PF00899"/>
    </source>
</evidence>
<dbReference type="GO" id="GO:0061504">
    <property type="term" value="P:cyclic threonylcarbamoyladenosine biosynthetic process"/>
    <property type="evidence" value="ECO:0007669"/>
    <property type="project" value="TreeGrafter"/>
</dbReference>
<dbReference type="Proteomes" id="UP000005010">
    <property type="component" value="Chromosome"/>
</dbReference>
<reference evidence="3" key="1">
    <citation type="submission" date="2012-04" db="EMBL/GenBank/DDBJ databases">
        <title>Complete genome sequence of Helicobacter cetorum strain MIT 00-7128.</title>
        <authorList>
            <person name="Kersulyte D."/>
            <person name="Berg D.E."/>
        </authorList>
    </citation>
    <scope>NUCLEOTIDE SEQUENCE [LARGE SCALE GENOMIC DNA]</scope>
    <source>
        <strain evidence="3">MIT 00-7128</strain>
    </source>
</reference>
<dbReference type="HOGENOM" id="CLU_741395_0_0_7"/>
<dbReference type="PANTHER" id="PTHR43267:SF1">
    <property type="entry name" value="TRNA THREONYLCARBAMOYLADENOSINE DEHYDRATASE"/>
    <property type="match status" value="1"/>
</dbReference>
<protein>
    <submittedName>
        <fullName evidence="2">UBA/THIF-type NAD/FAD binding protein</fullName>
    </submittedName>
</protein>
<dbReference type="InterPro" id="IPR035985">
    <property type="entry name" value="Ubiquitin-activating_enz"/>
</dbReference>